<proteinExistence type="inferred from homology"/>
<dbReference type="Gene3D" id="3.60.21.60">
    <property type="match status" value="1"/>
</dbReference>
<dbReference type="PANTHER" id="PTHR12708">
    <property type="entry name" value="DNA POLYMERASE EPSILON SUBUNIT B"/>
    <property type="match status" value="1"/>
</dbReference>
<dbReference type="PIRSF" id="PIRSF000799">
    <property type="entry name" value="DNA_pol_eps_2"/>
    <property type="match status" value="1"/>
</dbReference>
<dbReference type="PANTHER" id="PTHR12708:SF0">
    <property type="entry name" value="DNA POLYMERASE EPSILON SUBUNIT 2"/>
    <property type="match status" value="1"/>
</dbReference>
<keyword evidence="3 6" id="KW-0235">DNA replication</keyword>
<reference evidence="8 9" key="1">
    <citation type="submission" date="2024-06" db="EMBL/GenBank/DDBJ databases">
        <authorList>
            <person name="Kraege A."/>
            <person name="Thomma B."/>
        </authorList>
    </citation>
    <scope>NUCLEOTIDE SEQUENCE [LARGE SCALE GENOMIC DNA]</scope>
</reference>
<protein>
    <recommendedName>
        <fullName evidence="6">DNA polymerase epsilon subunit</fullName>
    </recommendedName>
    <alternativeName>
        <fullName evidence="6">DNA polymerase II subunit 2</fullName>
    </alternativeName>
</protein>
<comment type="function">
    <text evidence="6">Participates in DNA repair and in chromosomal DNA replication.</text>
</comment>
<dbReference type="InterPro" id="IPR016266">
    <property type="entry name" value="POLE2"/>
</dbReference>
<gene>
    <name evidence="8" type="primary">g3134</name>
    <name evidence="8" type="ORF">VP750_LOCUS2676</name>
</gene>
<dbReference type="EMBL" id="CAXHTA020000004">
    <property type="protein sequence ID" value="CAL5221017.1"/>
    <property type="molecule type" value="Genomic_DNA"/>
</dbReference>
<evidence type="ECO:0000259" key="7">
    <source>
        <dbReference type="Pfam" id="PF04042"/>
    </source>
</evidence>
<organism evidence="8 9">
    <name type="scientific">Coccomyxa viridis</name>
    <dbReference type="NCBI Taxonomy" id="1274662"/>
    <lineage>
        <taxon>Eukaryota</taxon>
        <taxon>Viridiplantae</taxon>
        <taxon>Chlorophyta</taxon>
        <taxon>core chlorophytes</taxon>
        <taxon>Trebouxiophyceae</taxon>
        <taxon>Trebouxiophyceae incertae sedis</taxon>
        <taxon>Coccomyxaceae</taxon>
        <taxon>Coccomyxa</taxon>
    </lineage>
</organism>
<evidence type="ECO:0000256" key="5">
    <source>
        <dbReference type="ARBA" id="ARBA00023242"/>
    </source>
</evidence>
<evidence type="ECO:0000313" key="8">
    <source>
        <dbReference type="EMBL" id="CAL5221017.1"/>
    </source>
</evidence>
<sequence>MGSTKRQVQTAFFDAGLTLEREALNTFVAFVEENGGEEELIYSLLDSSVQACASTTTLTQTEAQKVIDGLCGHGQKLEPIQVIGAFQAPKLRYDPIRKIFFQQDNSQSLHGTAEDKIQMHLDRMYLLLQRLRRNKNFSRPAFAGLKASSRGFIELTGLKALLGCVGETRFVMGCISQLQDGRYFLEDLSDALPIDLSEAQTTSGFFTENCIVVAEGVLQHSGTFKVRALGFPPVELRGESRAAAKGLDFFGSKRASADEAVQFAAHVAAAEDERIIFLSDVWLDKPATHDRLRAIFDGFEGLERVPSMFVLMGSFQSFSCNAATTDYAAVKTNFTALAQLISEFTRITAESKLVFVPSMSDAGPAAILPRPPLPEPLIADARELLPNAVFASNPCRIRFYNQEIVVFRDDLQNRMRKLCLLAPNNEGSDSPQDAMFEHLCATLLQQSHLCPVPLEAQPVFWNYDHALHLYPIPDVLVLADRVPCASFGFPAMPADQVEQSCVCLNPGSFMTGAFAAYAPTSREVEPCDVPEGDS</sequence>
<keyword evidence="9" id="KW-1185">Reference proteome</keyword>
<comment type="similarity">
    <text evidence="2 6">Belongs to the DNA polymerase epsilon subunit B family.</text>
</comment>
<evidence type="ECO:0000256" key="3">
    <source>
        <dbReference type="ARBA" id="ARBA00022705"/>
    </source>
</evidence>
<dbReference type="Proteomes" id="UP001497392">
    <property type="component" value="Unassembled WGS sequence"/>
</dbReference>
<feature type="domain" description="DNA polymerase alpha/delta/epsilon subunit B" evidence="7">
    <location>
        <begin position="275"/>
        <end position="487"/>
    </location>
</feature>
<name>A0ABP1FSF4_9CHLO</name>
<dbReference type="InterPro" id="IPR007185">
    <property type="entry name" value="DNA_pol_a/d/e_bsu"/>
</dbReference>
<keyword evidence="4 6" id="KW-0238">DNA-binding</keyword>
<accession>A0ABP1FSF4</accession>
<keyword evidence="5 6" id="KW-0539">Nucleus</keyword>
<evidence type="ECO:0000256" key="4">
    <source>
        <dbReference type="ARBA" id="ARBA00023125"/>
    </source>
</evidence>
<comment type="subcellular location">
    <subcellularLocation>
        <location evidence="1 6">Nucleus</location>
    </subcellularLocation>
</comment>
<comment type="caution">
    <text evidence="8">The sequence shown here is derived from an EMBL/GenBank/DDBJ whole genome shotgun (WGS) entry which is preliminary data.</text>
</comment>
<evidence type="ECO:0000256" key="6">
    <source>
        <dbReference type="PIRNR" id="PIRNR000799"/>
    </source>
</evidence>
<dbReference type="Pfam" id="PF04042">
    <property type="entry name" value="DNA_pol_E_B"/>
    <property type="match status" value="1"/>
</dbReference>
<evidence type="ECO:0000256" key="2">
    <source>
        <dbReference type="ARBA" id="ARBA00009560"/>
    </source>
</evidence>
<evidence type="ECO:0000256" key="1">
    <source>
        <dbReference type="ARBA" id="ARBA00004123"/>
    </source>
</evidence>
<evidence type="ECO:0000313" key="9">
    <source>
        <dbReference type="Proteomes" id="UP001497392"/>
    </source>
</evidence>